<dbReference type="InterPro" id="IPR025558">
    <property type="entry name" value="DUF4283"/>
</dbReference>
<feature type="compositionally biased region" description="Low complexity" evidence="1">
    <location>
        <begin position="416"/>
        <end position="426"/>
    </location>
</feature>
<dbReference type="InterPro" id="IPR040256">
    <property type="entry name" value="At4g02000-like"/>
</dbReference>
<accession>A0AAV9EBP3</accession>
<feature type="region of interest" description="Disordered" evidence="1">
    <location>
        <begin position="384"/>
        <end position="426"/>
    </location>
</feature>
<feature type="compositionally biased region" description="Polar residues" evidence="1">
    <location>
        <begin position="387"/>
        <end position="408"/>
    </location>
</feature>
<reference evidence="3" key="1">
    <citation type="journal article" date="2023" name="Nat. Commun.">
        <title>Diploid and tetraploid genomes of Acorus and the evolution of monocots.</title>
        <authorList>
            <person name="Ma L."/>
            <person name="Liu K.W."/>
            <person name="Li Z."/>
            <person name="Hsiao Y.Y."/>
            <person name="Qi Y."/>
            <person name="Fu T."/>
            <person name="Tang G.D."/>
            <person name="Zhang D."/>
            <person name="Sun W.H."/>
            <person name="Liu D.K."/>
            <person name="Li Y."/>
            <person name="Chen G.Z."/>
            <person name="Liu X.D."/>
            <person name="Liao X.Y."/>
            <person name="Jiang Y.T."/>
            <person name="Yu X."/>
            <person name="Hao Y."/>
            <person name="Huang J."/>
            <person name="Zhao X.W."/>
            <person name="Ke S."/>
            <person name="Chen Y.Y."/>
            <person name="Wu W.L."/>
            <person name="Hsu J.L."/>
            <person name="Lin Y.F."/>
            <person name="Huang M.D."/>
            <person name="Li C.Y."/>
            <person name="Huang L."/>
            <person name="Wang Z.W."/>
            <person name="Zhao X."/>
            <person name="Zhong W.Y."/>
            <person name="Peng D.H."/>
            <person name="Ahmad S."/>
            <person name="Lan S."/>
            <person name="Zhang J.S."/>
            <person name="Tsai W.C."/>
            <person name="Van de Peer Y."/>
            <person name="Liu Z.J."/>
        </authorList>
    </citation>
    <scope>NUCLEOTIDE SEQUENCE</scope>
    <source>
        <strain evidence="3">CP</strain>
    </source>
</reference>
<dbReference type="PANTHER" id="PTHR31286:SF180">
    <property type="entry name" value="OS10G0362600 PROTEIN"/>
    <property type="match status" value="1"/>
</dbReference>
<dbReference type="Pfam" id="PF14111">
    <property type="entry name" value="DUF4283"/>
    <property type="match status" value="1"/>
</dbReference>
<dbReference type="PANTHER" id="PTHR31286">
    <property type="entry name" value="GLYCINE-RICH CELL WALL STRUCTURAL PROTEIN 1.8-LIKE"/>
    <property type="match status" value="1"/>
</dbReference>
<reference evidence="3" key="2">
    <citation type="submission" date="2023-06" db="EMBL/GenBank/DDBJ databases">
        <authorList>
            <person name="Ma L."/>
            <person name="Liu K.-W."/>
            <person name="Li Z."/>
            <person name="Hsiao Y.-Y."/>
            <person name="Qi Y."/>
            <person name="Fu T."/>
            <person name="Tang G."/>
            <person name="Zhang D."/>
            <person name="Sun W.-H."/>
            <person name="Liu D.-K."/>
            <person name="Li Y."/>
            <person name="Chen G.-Z."/>
            <person name="Liu X.-D."/>
            <person name="Liao X.-Y."/>
            <person name="Jiang Y.-T."/>
            <person name="Yu X."/>
            <person name="Hao Y."/>
            <person name="Huang J."/>
            <person name="Zhao X.-W."/>
            <person name="Ke S."/>
            <person name="Chen Y.-Y."/>
            <person name="Wu W.-L."/>
            <person name="Hsu J.-L."/>
            <person name="Lin Y.-F."/>
            <person name="Huang M.-D."/>
            <person name="Li C.-Y."/>
            <person name="Huang L."/>
            <person name="Wang Z.-W."/>
            <person name="Zhao X."/>
            <person name="Zhong W.-Y."/>
            <person name="Peng D.-H."/>
            <person name="Ahmad S."/>
            <person name="Lan S."/>
            <person name="Zhang J.-S."/>
            <person name="Tsai W.-C."/>
            <person name="Van De Peer Y."/>
            <person name="Liu Z.-J."/>
        </authorList>
    </citation>
    <scope>NUCLEOTIDE SEQUENCE</scope>
    <source>
        <strain evidence="3">CP</strain>
        <tissue evidence="3">Leaves</tissue>
    </source>
</reference>
<feature type="domain" description="DUF4283" evidence="2">
    <location>
        <begin position="52"/>
        <end position="134"/>
    </location>
</feature>
<keyword evidence="4" id="KW-1185">Reference proteome</keyword>
<name>A0AAV9EBP3_ACOCL</name>
<feature type="region of interest" description="Disordered" evidence="1">
    <location>
        <begin position="304"/>
        <end position="329"/>
    </location>
</feature>
<sequence>MGASLTPKAWSELFVSPPDSSTHCSLDFTEPQTEDGIPKIWLDEEDYERALNKWGKAVVGYVIGKIPVYTPFLAFIKKLWKIKGDIQLSLQGNGFFIVQFDLQEDMQRVLEGGPWTMDNRPFVLQKWSPSVRMEQERLTSIPIWMATRITFARVCVEVEAGKALPDSVVIESKADGREIFPIIYDWKPQACSHCQTFGHDDALCCKRSRLLPQAPKGPPMVAPPSERKAVHFKSSKNAWRVRRQSLLLFTKRYLRTQWPLQFCTQELVTNLVDSTMALPPVQMQVSAVDDSLPKNGVLEVEDNAAAQQSAQQEQSITSPRAFPQTVSSESLCNSLDDGLKASDKIKSAMLRNVKDQVRMQTLPHGALAPVETASAADLLAYMEEQRTTQNVGSSSRMQSPHPSNGQQKRPTRSKAAKSGAKSGLAL</sequence>
<evidence type="ECO:0000259" key="2">
    <source>
        <dbReference type="Pfam" id="PF14111"/>
    </source>
</evidence>
<evidence type="ECO:0000313" key="3">
    <source>
        <dbReference type="EMBL" id="KAK1310589.1"/>
    </source>
</evidence>
<evidence type="ECO:0000256" key="1">
    <source>
        <dbReference type="SAM" id="MobiDB-lite"/>
    </source>
</evidence>
<organism evidence="3 4">
    <name type="scientific">Acorus calamus</name>
    <name type="common">Sweet flag</name>
    <dbReference type="NCBI Taxonomy" id="4465"/>
    <lineage>
        <taxon>Eukaryota</taxon>
        <taxon>Viridiplantae</taxon>
        <taxon>Streptophyta</taxon>
        <taxon>Embryophyta</taxon>
        <taxon>Tracheophyta</taxon>
        <taxon>Spermatophyta</taxon>
        <taxon>Magnoliopsida</taxon>
        <taxon>Liliopsida</taxon>
        <taxon>Acoraceae</taxon>
        <taxon>Acorus</taxon>
    </lineage>
</organism>
<gene>
    <name evidence="3" type="ORF">QJS10_CPA08g00936</name>
</gene>
<evidence type="ECO:0000313" key="4">
    <source>
        <dbReference type="Proteomes" id="UP001180020"/>
    </source>
</evidence>
<comment type="caution">
    <text evidence="3">The sequence shown here is derived from an EMBL/GenBank/DDBJ whole genome shotgun (WGS) entry which is preliminary data.</text>
</comment>
<protein>
    <recommendedName>
        <fullName evidence="2">DUF4283 domain-containing protein</fullName>
    </recommendedName>
</protein>
<dbReference type="AlphaFoldDB" id="A0AAV9EBP3"/>
<dbReference type="Proteomes" id="UP001180020">
    <property type="component" value="Unassembled WGS sequence"/>
</dbReference>
<dbReference type="EMBL" id="JAUJYO010000008">
    <property type="protein sequence ID" value="KAK1310589.1"/>
    <property type="molecule type" value="Genomic_DNA"/>
</dbReference>
<proteinExistence type="predicted"/>
<feature type="compositionally biased region" description="Low complexity" evidence="1">
    <location>
        <begin position="304"/>
        <end position="315"/>
    </location>
</feature>